<accession>A0A2T7P2L6</accession>
<comment type="caution">
    <text evidence="1">The sequence shown here is derived from an EMBL/GenBank/DDBJ whole genome shotgun (WGS) entry which is preliminary data.</text>
</comment>
<organism evidence="1 2">
    <name type="scientific">Pomacea canaliculata</name>
    <name type="common">Golden apple snail</name>
    <dbReference type="NCBI Taxonomy" id="400727"/>
    <lineage>
        <taxon>Eukaryota</taxon>
        <taxon>Metazoa</taxon>
        <taxon>Spiralia</taxon>
        <taxon>Lophotrochozoa</taxon>
        <taxon>Mollusca</taxon>
        <taxon>Gastropoda</taxon>
        <taxon>Caenogastropoda</taxon>
        <taxon>Architaenioglossa</taxon>
        <taxon>Ampullarioidea</taxon>
        <taxon>Ampullariidae</taxon>
        <taxon>Pomacea</taxon>
    </lineage>
</organism>
<dbReference type="EMBL" id="PZQS01000007">
    <property type="protein sequence ID" value="PVD27650.1"/>
    <property type="molecule type" value="Genomic_DNA"/>
</dbReference>
<protein>
    <submittedName>
        <fullName evidence="1">Uncharacterized protein</fullName>
    </submittedName>
</protein>
<proteinExistence type="predicted"/>
<dbReference type="AlphaFoldDB" id="A0A2T7P2L6"/>
<gene>
    <name evidence="1" type="ORF">C0Q70_12817</name>
</gene>
<evidence type="ECO:0000313" key="1">
    <source>
        <dbReference type="EMBL" id="PVD27650.1"/>
    </source>
</evidence>
<reference evidence="1 2" key="1">
    <citation type="submission" date="2018-04" db="EMBL/GenBank/DDBJ databases">
        <title>The genome of golden apple snail Pomacea canaliculata provides insight into stress tolerance and invasive adaptation.</title>
        <authorList>
            <person name="Liu C."/>
            <person name="Liu B."/>
            <person name="Ren Y."/>
            <person name="Zhang Y."/>
            <person name="Wang H."/>
            <person name="Li S."/>
            <person name="Jiang F."/>
            <person name="Yin L."/>
            <person name="Zhang G."/>
            <person name="Qian W."/>
            <person name="Fan W."/>
        </authorList>
    </citation>
    <scope>NUCLEOTIDE SEQUENCE [LARGE SCALE GENOMIC DNA]</scope>
    <source>
        <strain evidence="1">SZHN2017</strain>
        <tissue evidence="1">Muscle</tissue>
    </source>
</reference>
<keyword evidence="2" id="KW-1185">Reference proteome</keyword>
<name>A0A2T7P2L6_POMCA</name>
<evidence type="ECO:0000313" key="2">
    <source>
        <dbReference type="Proteomes" id="UP000245119"/>
    </source>
</evidence>
<sequence length="67" mass="7349">MQSPFPPAYALYLQRAKSAVGRVDWILFTSVGHVTSRNALCPTPVDQPPSLVSVFELFGNKLMQVNG</sequence>
<dbReference type="Proteomes" id="UP000245119">
    <property type="component" value="Linkage Group LG7"/>
</dbReference>